<evidence type="ECO:0000313" key="2">
    <source>
        <dbReference type="EMBL" id="PNT65396.1"/>
    </source>
</evidence>
<organism evidence="2">
    <name type="scientific">Brachypodium distachyon</name>
    <name type="common">Purple false brome</name>
    <name type="synonym">Trachynia distachya</name>
    <dbReference type="NCBI Taxonomy" id="15368"/>
    <lineage>
        <taxon>Eukaryota</taxon>
        <taxon>Viridiplantae</taxon>
        <taxon>Streptophyta</taxon>
        <taxon>Embryophyta</taxon>
        <taxon>Tracheophyta</taxon>
        <taxon>Spermatophyta</taxon>
        <taxon>Magnoliopsida</taxon>
        <taxon>Liliopsida</taxon>
        <taxon>Poales</taxon>
        <taxon>Poaceae</taxon>
        <taxon>BOP clade</taxon>
        <taxon>Pooideae</taxon>
        <taxon>Stipodae</taxon>
        <taxon>Brachypodieae</taxon>
        <taxon>Brachypodium</taxon>
    </lineage>
</organism>
<reference evidence="3" key="3">
    <citation type="submission" date="2018-08" db="UniProtKB">
        <authorList>
            <consortium name="EnsemblPlants"/>
        </authorList>
    </citation>
    <scope>IDENTIFICATION</scope>
    <source>
        <strain evidence="3">cv. Bd21</strain>
    </source>
</reference>
<reference evidence="2" key="2">
    <citation type="submission" date="2017-06" db="EMBL/GenBank/DDBJ databases">
        <title>WGS assembly of Brachypodium distachyon.</title>
        <authorList>
            <consortium name="The International Brachypodium Initiative"/>
            <person name="Lucas S."/>
            <person name="Harmon-Smith M."/>
            <person name="Lail K."/>
            <person name="Tice H."/>
            <person name="Grimwood J."/>
            <person name="Bruce D."/>
            <person name="Barry K."/>
            <person name="Shu S."/>
            <person name="Lindquist E."/>
            <person name="Wang M."/>
            <person name="Pitluck S."/>
            <person name="Vogel J.P."/>
            <person name="Garvin D.F."/>
            <person name="Mockler T.C."/>
            <person name="Schmutz J."/>
            <person name="Rokhsar D."/>
            <person name="Bevan M.W."/>
        </authorList>
    </citation>
    <scope>NUCLEOTIDE SEQUENCE</scope>
    <source>
        <strain evidence="2">Bd21</strain>
    </source>
</reference>
<dbReference type="GO" id="GO:0005634">
    <property type="term" value="C:nucleus"/>
    <property type="evidence" value="ECO:0000318"/>
    <property type="project" value="GO_Central"/>
</dbReference>
<reference evidence="2 3" key="1">
    <citation type="journal article" date="2010" name="Nature">
        <title>Genome sequencing and analysis of the model grass Brachypodium distachyon.</title>
        <authorList>
            <consortium name="International Brachypodium Initiative"/>
        </authorList>
    </citation>
    <scope>NUCLEOTIDE SEQUENCE [LARGE SCALE GENOMIC DNA]</scope>
    <source>
        <strain evidence="2">Bd21</strain>
        <strain evidence="3">cv. Bd21</strain>
    </source>
</reference>
<feature type="region of interest" description="Disordered" evidence="1">
    <location>
        <begin position="136"/>
        <end position="170"/>
    </location>
</feature>
<proteinExistence type="predicted"/>
<dbReference type="EMBL" id="CM000883">
    <property type="protein sequence ID" value="PNT65396.1"/>
    <property type="molecule type" value="Genomic_DNA"/>
</dbReference>
<evidence type="ECO:0000313" key="4">
    <source>
        <dbReference type="Proteomes" id="UP000008810"/>
    </source>
</evidence>
<dbReference type="OrthoDB" id="676620at2759"/>
<dbReference type="Gramene" id="PNT65396">
    <property type="protein sequence ID" value="PNT65396"/>
    <property type="gene ID" value="BRADI_4g41685v3"/>
</dbReference>
<dbReference type="AlphaFoldDB" id="A0A2K2CTQ0"/>
<feature type="region of interest" description="Disordered" evidence="1">
    <location>
        <begin position="302"/>
        <end position="322"/>
    </location>
</feature>
<dbReference type="GeneID" id="106866855"/>
<keyword evidence="4" id="KW-1185">Reference proteome</keyword>
<dbReference type="GO" id="GO:0043565">
    <property type="term" value="F:sequence-specific DNA binding"/>
    <property type="evidence" value="ECO:0000318"/>
    <property type="project" value="GO_Central"/>
</dbReference>
<dbReference type="EnsemblPlants" id="PNT65396">
    <property type="protein sequence ID" value="PNT65396"/>
    <property type="gene ID" value="BRADI_4g41685v3"/>
</dbReference>
<evidence type="ECO:0000256" key="1">
    <source>
        <dbReference type="SAM" id="MobiDB-lite"/>
    </source>
</evidence>
<dbReference type="KEGG" id="bdi:106866855"/>
<dbReference type="Proteomes" id="UP000008810">
    <property type="component" value="Chromosome 4"/>
</dbReference>
<gene>
    <name evidence="3" type="primary">LOC106866855</name>
    <name evidence="2" type="ORF">BRADI_4g41685v3</name>
</gene>
<accession>A0A2K2CTQ0</accession>
<protein>
    <submittedName>
        <fullName evidence="2 3">Uncharacterized protein</fullName>
    </submittedName>
</protein>
<dbReference type="RefSeq" id="XP_014758551.1">
    <property type="nucleotide sequence ID" value="XM_014903065.2"/>
</dbReference>
<evidence type="ECO:0000313" key="3">
    <source>
        <dbReference type="EnsemblPlants" id="PNT65396"/>
    </source>
</evidence>
<dbReference type="GO" id="GO:0003700">
    <property type="term" value="F:DNA-binding transcription factor activity"/>
    <property type="evidence" value="ECO:0000318"/>
    <property type="project" value="GO_Central"/>
</dbReference>
<name>A0A2K2CTQ0_BRADI</name>
<dbReference type="RefSeq" id="XP_014758550.1">
    <property type="nucleotide sequence ID" value="XM_014903064.2"/>
</dbReference>
<sequence length="596" mass="64109">MLREGCALRERCRIAGGGLVDCTPSGSGGGAEERQVLGVVVGKGCLKRLAGDGSGGGSGPSKKVSFVLEPHVRVISPRAVVRARGRPEGGKRVRAGGGTAVVAGDDAPVRRSRRNVVNLGAGVELEQVTVAVSNSAEAEEDGVAEAFDRKRKRESGESSEHMAVGPRMGAPCRITRSSGLLLAAPFVWSPVIEKKRRRKNMEDETEQTCVEEEQPAEVQCLGTAVNSELVTAQEDEPAAQKVARVEDALVPIFVENKTGRKIEDAHSDGKALEMPKNDDPVPIALRDKAVQGNNIVVEESHFGKEVQNRSQPSRPDTRSNRHQQLAFSVEKEYQEHVAAPHKGHPLRQSRRNLSEANGLLNNNRTSERNNCSRVSEESNGLKIAHSCMHNTAKEDDQYGRAKGCAGAEKQMVGVVARKGCLKPLGGGASSRNSNAAKNVTFVLVEQAEADGMQFGGRPLVMWSPIAARTRCRRKTRMILPGAEASRGEHQLTHVQVGGHSVTEGDAREIASDAPLRWSRRNAVECGVGDVVQKVTGAVSRSNATRADKEEGDVGQAFDRKQKTSENAGDLVISAQVGFSRILSPASFLYSLFLRRT</sequence>